<evidence type="ECO:0000313" key="1">
    <source>
        <dbReference type="EMBL" id="PYI23985.1"/>
    </source>
</evidence>
<proteinExistence type="predicted"/>
<dbReference type="AlphaFoldDB" id="A0A2V5HHV5"/>
<evidence type="ECO:0000313" key="2">
    <source>
        <dbReference type="Proteomes" id="UP000249829"/>
    </source>
</evidence>
<accession>A0A2V5HHV5</accession>
<gene>
    <name evidence="1" type="ORF">BO99DRAFT_428252</name>
</gene>
<name>A0A2V5HHV5_ASPV1</name>
<dbReference type="EMBL" id="KZ825103">
    <property type="protein sequence ID" value="PYI23985.1"/>
    <property type="molecule type" value="Genomic_DNA"/>
</dbReference>
<reference evidence="1 2" key="1">
    <citation type="submission" date="2018-02" db="EMBL/GenBank/DDBJ databases">
        <title>The genomes of Aspergillus section Nigri reveals drivers in fungal speciation.</title>
        <authorList>
            <consortium name="DOE Joint Genome Institute"/>
            <person name="Vesth T.C."/>
            <person name="Nybo J."/>
            <person name="Theobald S."/>
            <person name="Brandl J."/>
            <person name="Frisvad J.C."/>
            <person name="Nielsen K.F."/>
            <person name="Lyhne E.K."/>
            <person name="Kogle M.E."/>
            <person name="Kuo A."/>
            <person name="Riley R."/>
            <person name="Clum A."/>
            <person name="Nolan M."/>
            <person name="Lipzen A."/>
            <person name="Salamov A."/>
            <person name="Henrissat B."/>
            <person name="Wiebenga A."/>
            <person name="De vries R.P."/>
            <person name="Grigoriev I.V."/>
            <person name="Mortensen U.H."/>
            <person name="Andersen M.R."/>
            <person name="Baker S.E."/>
        </authorList>
    </citation>
    <scope>NUCLEOTIDE SEQUENCE [LARGE SCALE GENOMIC DNA]</scope>
    <source>
        <strain evidence="1 2">CBS 115571</strain>
    </source>
</reference>
<dbReference type="OMA" id="DHENEKP"/>
<sequence length="143" mass="15894">MTDWLNSLYPVYGDHENEKPSNTIPVVDDKNGDINAGFGGKYVWLVANYIRDPQNCLHNIKIVVSDTEKPGQMDLTKKAGGQYRYLETSTVAAEGFGISNLKLLRSTDEVSSTDLRGLGYRGWTADINAGRGGDYLYLVWRNG</sequence>
<dbReference type="STRING" id="1450538.A0A2V5HHV5"/>
<organism evidence="1 2">
    <name type="scientific">Aspergillus violaceofuscus (strain CBS 115571)</name>
    <dbReference type="NCBI Taxonomy" id="1450538"/>
    <lineage>
        <taxon>Eukaryota</taxon>
        <taxon>Fungi</taxon>
        <taxon>Dikarya</taxon>
        <taxon>Ascomycota</taxon>
        <taxon>Pezizomycotina</taxon>
        <taxon>Eurotiomycetes</taxon>
        <taxon>Eurotiomycetidae</taxon>
        <taxon>Eurotiales</taxon>
        <taxon>Aspergillaceae</taxon>
        <taxon>Aspergillus</taxon>
    </lineage>
</organism>
<protein>
    <submittedName>
        <fullName evidence="1">Uncharacterized protein</fullName>
    </submittedName>
</protein>
<keyword evidence="2" id="KW-1185">Reference proteome</keyword>
<dbReference type="Proteomes" id="UP000249829">
    <property type="component" value="Unassembled WGS sequence"/>
</dbReference>